<dbReference type="STRING" id="100816.A0A175VV76"/>
<proteinExistence type="predicted"/>
<feature type="compositionally biased region" description="Polar residues" evidence="1">
    <location>
        <begin position="368"/>
        <end position="389"/>
    </location>
</feature>
<feature type="compositionally biased region" description="Low complexity" evidence="1">
    <location>
        <begin position="270"/>
        <end position="283"/>
    </location>
</feature>
<feature type="region of interest" description="Disordered" evidence="1">
    <location>
        <begin position="131"/>
        <end position="156"/>
    </location>
</feature>
<feature type="compositionally biased region" description="Low complexity" evidence="1">
    <location>
        <begin position="583"/>
        <end position="594"/>
    </location>
</feature>
<dbReference type="AlphaFoldDB" id="A0A175VV76"/>
<feature type="region of interest" description="Disordered" evidence="1">
    <location>
        <begin position="226"/>
        <end position="294"/>
    </location>
</feature>
<comment type="caution">
    <text evidence="2">The sequence shown here is derived from an EMBL/GenBank/DDBJ whole genome shotgun (WGS) entry which is preliminary data.</text>
</comment>
<feature type="compositionally biased region" description="Low complexity" evidence="1">
    <location>
        <begin position="330"/>
        <end position="341"/>
    </location>
</feature>
<feature type="compositionally biased region" description="Polar residues" evidence="1">
    <location>
        <begin position="609"/>
        <end position="618"/>
    </location>
</feature>
<dbReference type="InterPro" id="IPR017956">
    <property type="entry name" value="AT_hook_DNA-bd_motif"/>
</dbReference>
<feature type="compositionally biased region" description="Polar residues" evidence="1">
    <location>
        <begin position="773"/>
        <end position="784"/>
    </location>
</feature>
<feature type="compositionally biased region" description="Low complexity" evidence="1">
    <location>
        <begin position="133"/>
        <end position="143"/>
    </location>
</feature>
<dbReference type="EMBL" id="LCTW02000271">
    <property type="protein sequence ID" value="KXX75438.1"/>
    <property type="molecule type" value="Genomic_DNA"/>
</dbReference>
<dbReference type="VEuPathDB" id="FungiDB:MMYC01_208860"/>
<name>A0A175VV76_9PEZI</name>
<sequence length="938" mass="98294">MSSLPSSTSHTAPPRQTPNGAPAATVSPPPTSCFGTIASTEDASNGPHRDGRIRNPVPSKLKGKTDGSKGNFSVMHMEVAGRSEAAERDAEAKRTSESTELAAKRAFEHGYVSLRRSRFIHVPDEPVAKPFIPASTPASASSQPERRTPLNPEETKSEQARLLTLLRSLHPVLVVDQICKALAFFGGIPGAPPPADGAFPESAEANGPGSLFVGWVAEIFPKLGGNLGQQSLNPARQLDTPEATRRKRGRPKGSKATKSRIDKGVKKGPARASSSANQRQSGDAPDDSWVDVDDDAMDDVDANVMLLAQATSPQPQPETPHATAMPNSSARTALPGAPAAGGATGEGASSVRKRGRPKGSKNRPKDPTGSSQAVAQFSQAPDASSQTQVQLIPPSVQLPEGSVARQSFTAVNSTTPAPAKRKVGRPRGSGPKQQARAQSSEVSPALQQQRGSETAASANVTAMQAQAQAPTYQVPQRAQSSQGQVLALPTPPTASPAQTKASSNAGQKRKRKGGKDTGLPRPDTNNPPPPSPQVNGLALPTPPSTSRPPPPGSAGPPPPKRPRKEPGYPRQAGNEPAAGGPGSTSAGVLLSPNSAPNPSPRPGRVSRPTMANKSEPSLVSTSVSTVPQIPSIHSPQQNHFEVQSPTMENYEAQLQAQLEQHTETRVSQNHYNQNRATSAQYHQQPQQQHQNYVSSQTEQQQQFPGGQQHSQNTQVSSAQQYSTSSTQPQQYAPNQQQYAANQQQPYSGGQQQRYQHQLVTTSAATSSYTAQSPQFSAPANNNYNAADGTYRNPAASLSNTSYSQRNQPVAPSVATSFRTNSAHGLQHHSPSFGTSAGGMPQRAGSTNHTTTQSMQGLASVQTFAGNAATTDWGLFDAGHLDTSGHQGAVSLGSTNYGVNAAGVRAPPSTASAFASTDLGAFDTSGLGSGDRYYGVGRR</sequence>
<evidence type="ECO:0000313" key="3">
    <source>
        <dbReference type="Proteomes" id="UP000078237"/>
    </source>
</evidence>
<feature type="compositionally biased region" description="Polar residues" evidence="1">
    <location>
        <begin position="404"/>
        <end position="416"/>
    </location>
</feature>
<feature type="compositionally biased region" description="Polar residues" evidence="1">
    <location>
        <begin position="795"/>
        <end position="834"/>
    </location>
</feature>
<feature type="compositionally biased region" description="Basic and acidic residues" evidence="1">
    <location>
        <begin position="79"/>
        <end position="97"/>
    </location>
</feature>
<evidence type="ECO:0000313" key="2">
    <source>
        <dbReference type="EMBL" id="KXX75438.1"/>
    </source>
</evidence>
<gene>
    <name evidence="2" type="ORF">MMYC01_208860</name>
</gene>
<feature type="compositionally biased region" description="Polar residues" evidence="1">
    <location>
        <begin position="1"/>
        <end position="11"/>
    </location>
</feature>
<dbReference type="Proteomes" id="UP000078237">
    <property type="component" value="Unassembled WGS sequence"/>
</dbReference>
<feature type="compositionally biased region" description="Polar residues" evidence="1">
    <location>
        <begin position="33"/>
        <end position="43"/>
    </location>
</feature>
<feature type="compositionally biased region" description="Polar residues" evidence="1">
    <location>
        <begin position="627"/>
        <end position="679"/>
    </location>
</feature>
<reference evidence="2 3" key="1">
    <citation type="journal article" date="2016" name="Genome Announc.">
        <title>Genome Sequence of Madurella mycetomatis mm55, Isolated from a Human Mycetoma Case in Sudan.</title>
        <authorList>
            <person name="Smit S."/>
            <person name="Derks M.F."/>
            <person name="Bervoets S."/>
            <person name="Fahal A."/>
            <person name="van Leeuwen W."/>
            <person name="van Belkum A."/>
            <person name="van de Sande W.W."/>
        </authorList>
    </citation>
    <scope>NUCLEOTIDE SEQUENCE [LARGE SCALE GENOMIC DNA]</scope>
    <source>
        <strain evidence="3">mm55</strain>
    </source>
</reference>
<dbReference type="SMART" id="SM00384">
    <property type="entry name" value="AT_hook"/>
    <property type="match status" value="3"/>
</dbReference>
<feature type="compositionally biased region" description="Basic and acidic residues" evidence="1">
    <location>
        <begin position="144"/>
        <end position="156"/>
    </location>
</feature>
<feature type="compositionally biased region" description="Low complexity" evidence="1">
    <location>
        <begin position="680"/>
        <end position="758"/>
    </location>
</feature>
<feature type="compositionally biased region" description="Pro residues" evidence="1">
    <location>
        <begin position="540"/>
        <end position="559"/>
    </location>
</feature>
<feature type="region of interest" description="Disordered" evidence="1">
    <location>
        <begin position="1"/>
        <end position="97"/>
    </location>
</feature>
<feature type="compositionally biased region" description="Polar residues" evidence="1">
    <location>
        <begin position="431"/>
        <end position="484"/>
    </location>
</feature>
<feature type="compositionally biased region" description="Acidic residues" evidence="1">
    <location>
        <begin position="284"/>
        <end position="294"/>
    </location>
</feature>
<evidence type="ECO:0000256" key="1">
    <source>
        <dbReference type="SAM" id="MobiDB-lite"/>
    </source>
</evidence>
<feature type="region of interest" description="Disordered" evidence="1">
    <location>
        <begin position="403"/>
        <end position="758"/>
    </location>
</feature>
<feature type="region of interest" description="Disordered" evidence="1">
    <location>
        <begin position="771"/>
        <end position="849"/>
    </location>
</feature>
<keyword evidence="3" id="KW-1185">Reference proteome</keyword>
<feature type="compositionally biased region" description="Basic residues" evidence="1">
    <location>
        <begin position="351"/>
        <end position="362"/>
    </location>
</feature>
<organism evidence="2 3">
    <name type="scientific">Madurella mycetomatis</name>
    <dbReference type="NCBI Taxonomy" id="100816"/>
    <lineage>
        <taxon>Eukaryota</taxon>
        <taxon>Fungi</taxon>
        <taxon>Dikarya</taxon>
        <taxon>Ascomycota</taxon>
        <taxon>Pezizomycotina</taxon>
        <taxon>Sordariomycetes</taxon>
        <taxon>Sordariomycetidae</taxon>
        <taxon>Sordariales</taxon>
        <taxon>Sordariales incertae sedis</taxon>
        <taxon>Madurella</taxon>
    </lineage>
</organism>
<protein>
    <submittedName>
        <fullName evidence="2">Uncharacterized protein</fullName>
    </submittedName>
</protein>
<dbReference type="GO" id="GO:0003677">
    <property type="term" value="F:DNA binding"/>
    <property type="evidence" value="ECO:0007669"/>
    <property type="project" value="InterPro"/>
</dbReference>
<feature type="region of interest" description="Disordered" evidence="1">
    <location>
        <begin position="311"/>
        <end position="389"/>
    </location>
</feature>
<dbReference type="OrthoDB" id="5243398at2759"/>
<accession>A0A175VV76</accession>
<feature type="compositionally biased region" description="Basic residues" evidence="1">
    <location>
        <begin position="245"/>
        <end position="258"/>
    </location>
</feature>